<dbReference type="Gene3D" id="3.30.565.10">
    <property type="entry name" value="Histidine kinase-like ATPase, C-terminal domain"/>
    <property type="match status" value="1"/>
</dbReference>
<keyword evidence="8" id="KW-0812">Transmembrane</keyword>
<keyword evidence="8" id="KW-1133">Transmembrane helix</keyword>
<protein>
    <recommendedName>
        <fullName evidence="2">histidine kinase</fullName>
        <ecNumber evidence="2">2.7.13.3</ecNumber>
    </recommendedName>
</protein>
<evidence type="ECO:0000256" key="1">
    <source>
        <dbReference type="ARBA" id="ARBA00000085"/>
    </source>
</evidence>
<dbReference type="InterPro" id="IPR003594">
    <property type="entry name" value="HATPase_dom"/>
</dbReference>
<keyword evidence="8" id="KW-0472">Membrane</keyword>
<keyword evidence="7" id="KW-0067">ATP-binding</keyword>
<evidence type="ECO:0000256" key="2">
    <source>
        <dbReference type="ARBA" id="ARBA00012438"/>
    </source>
</evidence>
<organism evidence="10 11">
    <name type="scientific">Gramella jeungdoensis</name>
    <dbReference type="NCBI Taxonomy" id="708091"/>
    <lineage>
        <taxon>Bacteria</taxon>
        <taxon>Pseudomonadati</taxon>
        <taxon>Bacteroidota</taxon>
        <taxon>Flavobacteriia</taxon>
        <taxon>Flavobacteriales</taxon>
        <taxon>Flavobacteriaceae</taxon>
        <taxon>Christiangramia</taxon>
    </lineage>
</organism>
<evidence type="ECO:0000313" key="11">
    <source>
        <dbReference type="Proteomes" id="UP001155077"/>
    </source>
</evidence>
<comment type="catalytic activity">
    <reaction evidence="1">
        <text>ATP + protein L-histidine = ADP + protein N-phospho-L-histidine.</text>
        <dbReference type="EC" id="2.7.13.3"/>
    </reaction>
</comment>
<dbReference type="SUPFAM" id="SSF55874">
    <property type="entry name" value="ATPase domain of HSP90 chaperone/DNA topoisomerase II/histidine kinase"/>
    <property type="match status" value="1"/>
</dbReference>
<dbReference type="EMBL" id="JAMSCK010000003">
    <property type="protein sequence ID" value="MCM8569363.1"/>
    <property type="molecule type" value="Genomic_DNA"/>
</dbReference>
<dbReference type="InterPro" id="IPR011495">
    <property type="entry name" value="Sig_transdc_His_kin_sub2_dim/P"/>
</dbReference>
<keyword evidence="6" id="KW-0418">Kinase</keyword>
<evidence type="ECO:0000259" key="9">
    <source>
        <dbReference type="PROSITE" id="PS50109"/>
    </source>
</evidence>
<feature type="domain" description="Histidine kinase" evidence="9">
    <location>
        <begin position="467"/>
        <end position="659"/>
    </location>
</feature>
<proteinExistence type="predicted"/>
<dbReference type="Pfam" id="PF13424">
    <property type="entry name" value="TPR_12"/>
    <property type="match status" value="1"/>
</dbReference>
<keyword evidence="11" id="KW-1185">Reference proteome</keyword>
<evidence type="ECO:0000256" key="6">
    <source>
        <dbReference type="ARBA" id="ARBA00022777"/>
    </source>
</evidence>
<evidence type="ECO:0000313" key="10">
    <source>
        <dbReference type="EMBL" id="MCM8569363.1"/>
    </source>
</evidence>
<dbReference type="PROSITE" id="PS50109">
    <property type="entry name" value="HIS_KIN"/>
    <property type="match status" value="1"/>
</dbReference>
<dbReference type="SMART" id="SM00387">
    <property type="entry name" value="HATPase_c"/>
    <property type="match status" value="1"/>
</dbReference>
<gene>
    <name evidence="10" type="ORF">NE848_08230</name>
</gene>
<dbReference type="PANTHER" id="PTHR41523:SF8">
    <property type="entry name" value="ETHYLENE RESPONSE SENSOR PROTEIN"/>
    <property type="match status" value="1"/>
</dbReference>
<dbReference type="Pfam" id="PF02518">
    <property type="entry name" value="HATPase_c"/>
    <property type="match status" value="1"/>
</dbReference>
<feature type="transmembrane region" description="Helical" evidence="8">
    <location>
        <begin position="425"/>
        <end position="445"/>
    </location>
</feature>
<evidence type="ECO:0000256" key="7">
    <source>
        <dbReference type="ARBA" id="ARBA00022840"/>
    </source>
</evidence>
<dbReference type="PANTHER" id="PTHR41523">
    <property type="entry name" value="TWO-COMPONENT SYSTEM SENSOR PROTEIN"/>
    <property type="match status" value="1"/>
</dbReference>
<dbReference type="Gene3D" id="1.25.40.10">
    <property type="entry name" value="Tetratricopeptide repeat domain"/>
    <property type="match status" value="2"/>
</dbReference>
<keyword evidence="5" id="KW-0547">Nucleotide-binding</keyword>
<comment type="caution">
    <text evidence="10">The sequence shown here is derived from an EMBL/GenBank/DDBJ whole genome shotgun (WGS) entry which is preliminary data.</text>
</comment>
<accession>A0ABT0Z0W3</accession>
<dbReference type="Gene3D" id="3.30.450.20">
    <property type="entry name" value="PAS domain"/>
    <property type="match status" value="1"/>
</dbReference>
<dbReference type="Proteomes" id="UP001155077">
    <property type="component" value="Unassembled WGS sequence"/>
</dbReference>
<reference evidence="10" key="1">
    <citation type="submission" date="2022-06" db="EMBL/GenBank/DDBJ databases">
        <title>Gramella sediminis sp. nov., isolated from deep-sea sediment of the Indian Ocean.</title>
        <authorList>
            <person name="Yang L."/>
        </authorList>
    </citation>
    <scope>NUCLEOTIDE SEQUENCE</scope>
    <source>
        <strain evidence="10">HMD3159</strain>
    </source>
</reference>
<dbReference type="Pfam" id="PF07568">
    <property type="entry name" value="HisKA_2"/>
    <property type="match status" value="1"/>
</dbReference>
<dbReference type="InterPro" id="IPR005467">
    <property type="entry name" value="His_kinase_dom"/>
</dbReference>
<dbReference type="SUPFAM" id="SSF48452">
    <property type="entry name" value="TPR-like"/>
    <property type="match status" value="2"/>
</dbReference>
<dbReference type="InterPro" id="IPR036890">
    <property type="entry name" value="HATPase_C_sf"/>
</dbReference>
<sequence length="661" mass="74907">MLKTIYTLILVSFFSGFSLLQLEPIIKKSYFFHLLFFSLFLNASLAQTDSINTYSLHTFKEVPVNISLEWLNDNYVENPENFHEKALQTLDRAYRLEDEKLKAEAHLLLMRWHAFHVPFTIDSILPHGEKAIALFKKVNDMAKVAITSVELAYEYIEGNDTERSEQLIFDAIEIYEASGNEKGLGSAFSALSSIFLSQKEPQLSIKYGLKALELTQKVEDHHTTAQTWLALVLAYDDAGEPEKAIHAADMCIETINRYNIDDDFNLARAYGYRGDVWAELEEYQKSLEDNVKSYGIVEAKIGAERPAAKTYRRGIGKAYYMKGDYQEALPHLEASKDGYVALGQGSQPKMQILYNEIADSYSKIGDFQKAYLNQQLAHEVYETLMQNKVSNLESEALFKYESGKKDEALASQAALIDQKSKTQTLIIVIASLLFIFLLSLLYFFLKSKKATRIIRAKNAENELLLKEIHHRVKNNLEMVKSLIALQSAQIEDPATKDAMIASQNRVQSMGIIHQKLYQGKNLGSIEMKDYFLNLSEGILDTFNAEDRVKIECAMDTLELDVDTAVPIGLIVNELLTNALKYAFPQEQQGVINISLERDTEQNLKLQVRDNGIGKAEDLEPKGTGFGSQLVRLLTRQLNGKMTERNEDGTYIEFDFLISKSA</sequence>
<evidence type="ECO:0000256" key="3">
    <source>
        <dbReference type="ARBA" id="ARBA00022553"/>
    </source>
</evidence>
<dbReference type="RefSeq" id="WP_252112352.1">
    <property type="nucleotide sequence ID" value="NZ_JAMSCK010000003.1"/>
</dbReference>
<keyword evidence="3" id="KW-0597">Phosphoprotein</keyword>
<keyword evidence="4" id="KW-0808">Transferase</keyword>
<evidence type="ECO:0000256" key="5">
    <source>
        <dbReference type="ARBA" id="ARBA00022741"/>
    </source>
</evidence>
<evidence type="ECO:0000256" key="4">
    <source>
        <dbReference type="ARBA" id="ARBA00022679"/>
    </source>
</evidence>
<evidence type="ECO:0000256" key="8">
    <source>
        <dbReference type="SAM" id="Phobius"/>
    </source>
</evidence>
<name>A0ABT0Z0W3_9FLAO</name>
<dbReference type="InterPro" id="IPR011990">
    <property type="entry name" value="TPR-like_helical_dom_sf"/>
</dbReference>
<dbReference type="EC" id="2.7.13.3" evidence="2"/>